<reference evidence="1" key="1">
    <citation type="submission" date="2014-09" db="EMBL/GenBank/DDBJ databases">
        <authorList>
            <person name="Magalhaes I.L.F."/>
            <person name="Oliveira U."/>
            <person name="Santos F.R."/>
            <person name="Vidigal T.H.D.A."/>
            <person name="Brescovit A.D."/>
            <person name="Santos A.J."/>
        </authorList>
    </citation>
    <scope>NUCLEOTIDE SEQUENCE</scope>
    <source>
        <tissue evidence="1">Shoot tissue taken approximately 20 cm above the soil surface</tissue>
    </source>
</reference>
<proteinExistence type="predicted"/>
<name>A0A0A9HU43_ARUDO</name>
<protein>
    <submittedName>
        <fullName evidence="1">Uncharacterized protein</fullName>
    </submittedName>
</protein>
<dbReference type="EMBL" id="GBRH01158532">
    <property type="protein sequence ID" value="JAE39364.1"/>
    <property type="molecule type" value="Transcribed_RNA"/>
</dbReference>
<organism evidence="1">
    <name type="scientific">Arundo donax</name>
    <name type="common">Giant reed</name>
    <name type="synonym">Donax arundinaceus</name>
    <dbReference type="NCBI Taxonomy" id="35708"/>
    <lineage>
        <taxon>Eukaryota</taxon>
        <taxon>Viridiplantae</taxon>
        <taxon>Streptophyta</taxon>
        <taxon>Embryophyta</taxon>
        <taxon>Tracheophyta</taxon>
        <taxon>Spermatophyta</taxon>
        <taxon>Magnoliopsida</taxon>
        <taxon>Liliopsida</taxon>
        <taxon>Poales</taxon>
        <taxon>Poaceae</taxon>
        <taxon>PACMAD clade</taxon>
        <taxon>Arundinoideae</taxon>
        <taxon>Arundineae</taxon>
        <taxon>Arundo</taxon>
    </lineage>
</organism>
<evidence type="ECO:0000313" key="1">
    <source>
        <dbReference type="EMBL" id="JAE39364.1"/>
    </source>
</evidence>
<sequence length="70" mass="8058">MLIIHCSLVKYIKCTVLWVHVFTETHSYAALHVQNCCDGKSNINVFHMFPVPCLLPKRKKIFIFPVLVTA</sequence>
<reference evidence="1" key="2">
    <citation type="journal article" date="2015" name="Data Brief">
        <title>Shoot transcriptome of the giant reed, Arundo donax.</title>
        <authorList>
            <person name="Barrero R.A."/>
            <person name="Guerrero F.D."/>
            <person name="Moolhuijzen P."/>
            <person name="Goolsby J.A."/>
            <person name="Tidwell J."/>
            <person name="Bellgard S.E."/>
            <person name="Bellgard M.I."/>
        </authorList>
    </citation>
    <scope>NUCLEOTIDE SEQUENCE</scope>
    <source>
        <tissue evidence="1">Shoot tissue taken approximately 20 cm above the soil surface</tissue>
    </source>
</reference>
<dbReference type="AlphaFoldDB" id="A0A0A9HU43"/>
<accession>A0A0A9HU43</accession>